<dbReference type="GO" id="GO:0016020">
    <property type="term" value="C:membrane"/>
    <property type="evidence" value="ECO:0007669"/>
    <property type="project" value="UniProtKB-SubCell"/>
</dbReference>
<accession>A0A7L0WAX0</accession>
<sequence length="272" mass="31217">IFAVSSTSCIRSKMLSTYDLIMMFLSLSRFFLQSWIMLELSLGLFCQDCYYKANLMGTFKTVFVFLNYSSFWFAAWLSVFYCIKVASFTESFFVWLKQRISSLMPWMLITSSLFCLAASLPFSWDIYNMHNNFSTPLIKTSSSKWKVTVPYSFFSLIFVCNAGILLPFMIFAVSSVLLIRSLWKHTRQMQNNATGFRDPSLEAHIGAIRSIFSFLLLYLINFIALSLMLSGIFLPFSTEEAICMAIMAACPAAHSMVLIWSNPKFRKLPARI</sequence>
<evidence type="ECO:0000256" key="3">
    <source>
        <dbReference type="ARBA" id="ARBA00022480"/>
    </source>
</evidence>
<evidence type="ECO:0000256" key="11">
    <source>
        <dbReference type="RuleBase" id="RU004423"/>
    </source>
</evidence>
<dbReference type="AlphaFoldDB" id="A0A7L0WAX0"/>
<evidence type="ECO:0000313" key="14">
    <source>
        <dbReference type="EMBL" id="NXL87472.1"/>
    </source>
</evidence>
<comment type="caution">
    <text evidence="14">The sequence shown here is derived from an EMBL/GenBank/DDBJ whole genome shotgun (WGS) entry which is preliminary data.</text>
</comment>
<evidence type="ECO:0000256" key="7">
    <source>
        <dbReference type="ARBA" id="ARBA00023040"/>
    </source>
</evidence>
<evidence type="ECO:0000256" key="13">
    <source>
        <dbReference type="SAM" id="Phobius"/>
    </source>
</evidence>
<comment type="subcellular location">
    <subcellularLocation>
        <location evidence="1 12">Membrane</location>
        <topology evidence="1 12">Multi-pass membrane protein</topology>
    </subcellularLocation>
</comment>
<keyword evidence="5 12" id="KW-0812">Transmembrane</keyword>
<protein>
    <recommendedName>
        <fullName evidence="12">Taste receptor type 2</fullName>
    </recommendedName>
</protein>
<dbReference type="EMBL" id="VXAV01004279">
    <property type="protein sequence ID" value="NXL87472.1"/>
    <property type="molecule type" value="Genomic_DNA"/>
</dbReference>
<evidence type="ECO:0000256" key="10">
    <source>
        <dbReference type="ARBA" id="ARBA00023224"/>
    </source>
</evidence>
<feature type="transmembrane region" description="Helical" evidence="13">
    <location>
        <begin position="103"/>
        <end position="124"/>
    </location>
</feature>
<feature type="non-terminal residue" evidence="14">
    <location>
        <position position="1"/>
    </location>
</feature>
<name>A0A7L0WAX0_ALELA</name>
<keyword evidence="6 13" id="KW-1133">Transmembrane helix</keyword>
<dbReference type="FunFam" id="1.20.1070.10:FF:000055">
    <property type="entry name" value="Taste receptor type 2"/>
    <property type="match status" value="1"/>
</dbReference>
<dbReference type="Proteomes" id="UP000562322">
    <property type="component" value="Unassembled WGS sequence"/>
</dbReference>
<reference evidence="14 15" key="1">
    <citation type="submission" date="2019-09" db="EMBL/GenBank/DDBJ databases">
        <title>Bird 10,000 Genomes (B10K) Project - Family phase.</title>
        <authorList>
            <person name="Zhang G."/>
        </authorList>
    </citation>
    <scope>NUCLEOTIDE SEQUENCE [LARGE SCALE GENOMIC DNA]</scope>
    <source>
        <strain evidence="14">B10K-DU-001-39</strain>
        <tissue evidence="14">Muscle</tissue>
    </source>
</reference>
<dbReference type="OrthoDB" id="8876749at2759"/>
<evidence type="ECO:0000313" key="15">
    <source>
        <dbReference type="Proteomes" id="UP000562322"/>
    </source>
</evidence>
<feature type="transmembrane region" description="Helical" evidence="13">
    <location>
        <begin position="20"/>
        <end position="42"/>
    </location>
</feature>
<keyword evidence="10 12" id="KW-0807">Transducer</keyword>
<evidence type="ECO:0000256" key="4">
    <source>
        <dbReference type="ARBA" id="ARBA00022606"/>
    </source>
</evidence>
<evidence type="ECO:0000256" key="12">
    <source>
        <dbReference type="RuleBase" id="RU004424"/>
    </source>
</evidence>
<comment type="similarity">
    <text evidence="2 11">Belongs to the G-protein coupled receptor T2R family.</text>
</comment>
<feature type="transmembrane region" description="Helical" evidence="13">
    <location>
        <begin position="242"/>
        <end position="261"/>
    </location>
</feature>
<organism evidence="14 15">
    <name type="scientific">Alectura lathami</name>
    <name type="common">Australian brush turkey</name>
    <dbReference type="NCBI Taxonomy" id="81907"/>
    <lineage>
        <taxon>Eukaryota</taxon>
        <taxon>Metazoa</taxon>
        <taxon>Chordata</taxon>
        <taxon>Craniata</taxon>
        <taxon>Vertebrata</taxon>
        <taxon>Euteleostomi</taxon>
        <taxon>Archelosauria</taxon>
        <taxon>Archosauria</taxon>
        <taxon>Dinosauria</taxon>
        <taxon>Saurischia</taxon>
        <taxon>Theropoda</taxon>
        <taxon>Coelurosauria</taxon>
        <taxon>Aves</taxon>
        <taxon>Neognathae</taxon>
        <taxon>Galloanserae</taxon>
        <taxon>Galliformes</taxon>
        <taxon>Megapodiidae</taxon>
        <taxon>Alectura</taxon>
    </lineage>
</organism>
<feature type="non-terminal residue" evidence="14">
    <location>
        <position position="272"/>
    </location>
</feature>
<evidence type="ECO:0000256" key="9">
    <source>
        <dbReference type="ARBA" id="ARBA00023170"/>
    </source>
</evidence>
<keyword evidence="7 12" id="KW-0297">G-protein coupled receptor</keyword>
<proteinExistence type="inferred from homology"/>
<gene>
    <name evidence="14" type="primary">Tas2r40</name>
    <name evidence="14" type="ORF">ALELAT_R08770</name>
</gene>
<keyword evidence="4 12" id="KW-0716">Sensory transduction</keyword>
<evidence type="ECO:0000256" key="5">
    <source>
        <dbReference type="ARBA" id="ARBA00022692"/>
    </source>
</evidence>
<evidence type="ECO:0000256" key="6">
    <source>
        <dbReference type="ARBA" id="ARBA00022989"/>
    </source>
</evidence>
<dbReference type="Pfam" id="PF05296">
    <property type="entry name" value="TAS2R"/>
    <property type="match status" value="1"/>
</dbReference>
<evidence type="ECO:0000256" key="8">
    <source>
        <dbReference type="ARBA" id="ARBA00023136"/>
    </source>
</evidence>
<dbReference type="PANTHER" id="PTHR11394">
    <property type="entry name" value="TASTE RECEPTOR TYPE 2"/>
    <property type="match status" value="1"/>
</dbReference>
<dbReference type="GO" id="GO:0033038">
    <property type="term" value="F:bitter taste receptor activity"/>
    <property type="evidence" value="ECO:0007669"/>
    <property type="project" value="InterPro"/>
</dbReference>
<dbReference type="Gene3D" id="1.20.1070.10">
    <property type="entry name" value="Rhodopsin 7-helix transmembrane proteins"/>
    <property type="match status" value="1"/>
</dbReference>
<feature type="transmembrane region" description="Helical" evidence="13">
    <location>
        <begin position="62"/>
        <end position="83"/>
    </location>
</feature>
<dbReference type="GO" id="GO:0004930">
    <property type="term" value="F:G protein-coupled receptor activity"/>
    <property type="evidence" value="ECO:0007669"/>
    <property type="project" value="UniProtKB-KW"/>
</dbReference>
<keyword evidence="3 12" id="KW-0919">Taste</keyword>
<dbReference type="PANTHER" id="PTHR11394:SF47">
    <property type="entry name" value="TASTE RECEPTOR TYPE 2 MEMBER 40"/>
    <property type="match status" value="1"/>
</dbReference>
<feature type="transmembrane region" description="Helical" evidence="13">
    <location>
        <begin position="153"/>
        <end position="179"/>
    </location>
</feature>
<dbReference type="SUPFAM" id="SSF81321">
    <property type="entry name" value="Family A G protein-coupled receptor-like"/>
    <property type="match status" value="1"/>
</dbReference>
<dbReference type="InterPro" id="IPR007960">
    <property type="entry name" value="TAS2R"/>
</dbReference>
<evidence type="ECO:0000256" key="1">
    <source>
        <dbReference type="ARBA" id="ARBA00004141"/>
    </source>
</evidence>
<keyword evidence="8 12" id="KW-0472">Membrane</keyword>
<keyword evidence="9 12" id="KW-0675">Receptor</keyword>
<keyword evidence="15" id="KW-1185">Reference proteome</keyword>
<feature type="transmembrane region" description="Helical" evidence="13">
    <location>
        <begin position="215"/>
        <end position="236"/>
    </location>
</feature>
<evidence type="ECO:0000256" key="2">
    <source>
        <dbReference type="ARBA" id="ARBA00007376"/>
    </source>
</evidence>